<evidence type="ECO:0000313" key="9">
    <source>
        <dbReference type="Proteomes" id="UP000058446"/>
    </source>
</evidence>
<dbReference type="OrthoDB" id="9779574at2"/>
<evidence type="ECO:0000256" key="6">
    <source>
        <dbReference type="ARBA" id="ARBA00022833"/>
    </source>
</evidence>
<comment type="similarity">
    <text evidence="2">Belongs to the metallo-dependent hydrolases superfamily. Adenosine and AMP deaminases family.</text>
</comment>
<keyword evidence="4" id="KW-0479">Metal-binding</keyword>
<dbReference type="Pfam" id="PF00962">
    <property type="entry name" value="A_deaminase"/>
    <property type="match status" value="1"/>
</dbReference>
<evidence type="ECO:0000259" key="7">
    <source>
        <dbReference type="Pfam" id="PF00962"/>
    </source>
</evidence>
<feature type="domain" description="Adenosine deaminase" evidence="7">
    <location>
        <begin position="27"/>
        <end position="369"/>
    </location>
</feature>
<dbReference type="Gene3D" id="3.20.20.140">
    <property type="entry name" value="Metal-dependent hydrolases"/>
    <property type="match status" value="1"/>
</dbReference>
<evidence type="ECO:0000313" key="8">
    <source>
        <dbReference type="EMBL" id="ALA66784.1"/>
    </source>
</evidence>
<sequence length="396" mass="42746">MLNSSHIDPDGSSPDLADIRKVVATLPKVLLHDHLDGGLRPQTVLELAEECGYSDKLPTTDVDELAQWFIDTGNSGSLTSYLTAFAHTCAVMQTAESLTRVACEAVEDLAADNVVYAELRLAPENHLESGLDMQGVVDALVEGLAQGEAHAAAAGKDITARLLICAMRQNDRSKEVAQLTIDNYGERSGGYVVGFDIAGPENGFPPADHADAFALLRENLVPFTIHAGEDAGVDSLRDAVVQGANRLGHGVRVYEDFTASLEGIECQQVASAIRDRQIPLEICPTSNVQTGVCDNLADHPFSLLDEMRFTCTVNTDNRLIGATSMTKECMALVSVFGYGYTELFDLTCHAINNAFADLPTRERILDTIIYPAYLKLTDADGDGEIDADESLEMHLN</sequence>
<dbReference type="NCBIfam" id="TIGR01430">
    <property type="entry name" value="aden_deam"/>
    <property type="match status" value="1"/>
</dbReference>
<dbReference type="GO" id="GO:0006154">
    <property type="term" value="P:adenosine catabolic process"/>
    <property type="evidence" value="ECO:0007669"/>
    <property type="project" value="TreeGrafter"/>
</dbReference>
<name>A0A0K2GYC7_9CORY</name>
<dbReference type="SUPFAM" id="SSF51556">
    <property type="entry name" value="Metallo-dependent hydrolases"/>
    <property type="match status" value="1"/>
</dbReference>
<dbReference type="NCBIfam" id="NF006847">
    <property type="entry name" value="PRK09358.1-2"/>
    <property type="match status" value="1"/>
</dbReference>
<keyword evidence="5" id="KW-0378">Hydrolase</keyword>
<dbReference type="PANTHER" id="PTHR11409">
    <property type="entry name" value="ADENOSINE DEAMINASE"/>
    <property type="match status" value="1"/>
</dbReference>
<dbReference type="RefSeq" id="WP_053411546.1">
    <property type="nucleotide sequence ID" value="NZ_CP006841.1"/>
</dbReference>
<evidence type="ECO:0000256" key="4">
    <source>
        <dbReference type="ARBA" id="ARBA00022723"/>
    </source>
</evidence>
<dbReference type="InterPro" id="IPR001365">
    <property type="entry name" value="A_deaminase_dom"/>
</dbReference>
<protein>
    <recommendedName>
        <fullName evidence="3">adenosine deaminase</fullName>
        <ecNumber evidence="3">3.5.4.4</ecNumber>
    </recommendedName>
</protein>
<keyword evidence="6" id="KW-0862">Zinc</keyword>
<dbReference type="GO" id="GO:0043103">
    <property type="term" value="P:hypoxanthine salvage"/>
    <property type="evidence" value="ECO:0007669"/>
    <property type="project" value="TreeGrafter"/>
</dbReference>
<dbReference type="EMBL" id="CP006841">
    <property type="protein sequence ID" value="ALA66784.1"/>
    <property type="molecule type" value="Genomic_DNA"/>
</dbReference>
<dbReference type="KEGG" id="clw:CLAC_02495"/>
<dbReference type="GO" id="GO:0005829">
    <property type="term" value="C:cytosol"/>
    <property type="evidence" value="ECO:0007669"/>
    <property type="project" value="TreeGrafter"/>
</dbReference>
<evidence type="ECO:0000256" key="3">
    <source>
        <dbReference type="ARBA" id="ARBA00012784"/>
    </source>
</evidence>
<dbReference type="GO" id="GO:0046872">
    <property type="term" value="F:metal ion binding"/>
    <property type="evidence" value="ECO:0007669"/>
    <property type="project" value="UniProtKB-KW"/>
</dbReference>
<dbReference type="AlphaFoldDB" id="A0A0K2GYC7"/>
<dbReference type="EC" id="3.5.4.4" evidence="3"/>
<gene>
    <name evidence="8" type="ORF">CLAC_02495</name>
</gene>
<dbReference type="GO" id="GO:0046103">
    <property type="term" value="P:inosine biosynthetic process"/>
    <property type="evidence" value="ECO:0007669"/>
    <property type="project" value="TreeGrafter"/>
</dbReference>
<keyword evidence="9" id="KW-1185">Reference proteome</keyword>
<organism evidence="8 9">
    <name type="scientific">Corynebacterium lactis RW2-5</name>
    <dbReference type="NCBI Taxonomy" id="1408189"/>
    <lineage>
        <taxon>Bacteria</taxon>
        <taxon>Bacillati</taxon>
        <taxon>Actinomycetota</taxon>
        <taxon>Actinomycetes</taxon>
        <taxon>Mycobacteriales</taxon>
        <taxon>Corynebacteriaceae</taxon>
        <taxon>Corynebacterium</taxon>
    </lineage>
</organism>
<reference evidence="8 9" key="1">
    <citation type="submission" date="2013-10" db="EMBL/GenBank/DDBJ databases">
        <title>Complete genome sequence of Corynebacterium lactis DSM 45799(T), isolated from raw cow milk.</title>
        <authorList>
            <person name="Ruckert C."/>
            <person name="Albersmeier A."/>
            <person name="Lipski A."/>
            <person name="Kalinowski J."/>
        </authorList>
    </citation>
    <scope>NUCLEOTIDE SEQUENCE [LARGE SCALE GENOMIC DNA]</scope>
    <source>
        <strain evidence="8 9">RW2-5</strain>
    </source>
</reference>
<dbReference type="PATRIC" id="fig|1408189.4.peg.495"/>
<dbReference type="InterPro" id="IPR006330">
    <property type="entry name" value="Ado/ade_deaminase"/>
</dbReference>
<comment type="cofactor">
    <cofactor evidence="1">
        <name>Zn(2+)</name>
        <dbReference type="ChEBI" id="CHEBI:29105"/>
    </cofactor>
</comment>
<dbReference type="Proteomes" id="UP000058446">
    <property type="component" value="Chromosome"/>
</dbReference>
<accession>A0A0K2GYC7</accession>
<dbReference type="PANTHER" id="PTHR11409:SF43">
    <property type="entry name" value="ADENOSINE DEAMINASE"/>
    <property type="match status" value="1"/>
</dbReference>
<dbReference type="InterPro" id="IPR032466">
    <property type="entry name" value="Metal_Hydrolase"/>
</dbReference>
<proteinExistence type="inferred from homology"/>
<evidence type="ECO:0000256" key="5">
    <source>
        <dbReference type="ARBA" id="ARBA00022801"/>
    </source>
</evidence>
<dbReference type="STRING" id="1408189.CLAC_02495"/>
<dbReference type="GO" id="GO:0004000">
    <property type="term" value="F:adenosine deaminase activity"/>
    <property type="evidence" value="ECO:0007669"/>
    <property type="project" value="UniProtKB-ARBA"/>
</dbReference>
<evidence type="ECO:0000256" key="1">
    <source>
        <dbReference type="ARBA" id="ARBA00001947"/>
    </source>
</evidence>
<evidence type="ECO:0000256" key="2">
    <source>
        <dbReference type="ARBA" id="ARBA00006676"/>
    </source>
</evidence>